<protein>
    <submittedName>
        <fullName evidence="1">Uncharacterized protein</fullName>
    </submittedName>
</protein>
<organism evidence="1 2">
    <name type="scientific">Thermogutta terrifontis</name>
    <dbReference type="NCBI Taxonomy" id="1331910"/>
    <lineage>
        <taxon>Bacteria</taxon>
        <taxon>Pseudomonadati</taxon>
        <taxon>Planctomycetota</taxon>
        <taxon>Planctomycetia</taxon>
        <taxon>Pirellulales</taxon>
        <taxon>Thermoguttaceae</taxon>
        <taxon>Thermogutta</taxon>
    </lineage>
</organism>
<accession>A0A286RI98</accession>
<dbReference type="Proteomes" id="UP000215086">
    <property type="component" value="Chromosome"/>
</dbReference>
<name>A0A286RI98_9BACT</name>
<dbReference type="EMBL" id="CP018477">
    <property type="protein sequence ID" value="ASV75666.1"/>
    <property type="molecule type" value="Genomic_DNA"/>
</dbReference>
<proteinExistence type="predicted"/>
<evidence type="ECO:0000313" key="2">
    <source>
        <dbReference type="Proteomes" id="UP000215086"/>
    </source>
</evidence>
<keyword evidence="2" id="KW-1185">Reference proteome</keyword>
<reference evidence="1 2" key="1">
    <citation type="journal article" name="Front. Microbiol.">
        <title>Sugar Metabolism of the First Thermophilic Planctomycete Thermogutta terrifontis: Comparative Genomic and Transcriptomic Approaches.</title>
        <authorList>
            <person name="Elcheninov A.G."/>
            <person name="Menzel P."/>
            <person name="Gudbergsdottir S.R."/>
            <person name="Slesarev A.I."/>
            <person name="Kadnikov V.V."/>
            <person name="Krogh A."/>
            <person name="Bonch-Osmolovskaya E.A."/>
            <person name="Peng X."/>
            <person name="Kublanov I.V."/>
        </authorList>
    </citation>
    <scope>NUCLEOTIDE SEQUENCE [LARGE SCALE GENOMIC DNA]</scope>
    <source>
        <strain evidence="1 2">R1</strain>
    </source>
</reference>
<evidence type="ECO:0000313" key="1">
    <source>
        <dbReference type="EMBL" id="ASV75666.1"/>
    </source>
</evidence>
<gene>
    <name evidence="1" type="ORF">THTE_3064</name>
</gene>
<dbReference type="AlphaFoldDB" id="A0A286RI98"/>
<sequence>MVFLRSLFGVIFQIQKILTCSPTPLLCLSAPSCGMSGIVTTRASAAGIPII</sequence>
<dbReference type="KEGG" id="ttf:THTE_3064"/>